<gene>
    <name evidence="1" type="ORF">CAMP_LOCUS465</name>
</gene>
<evidence type="ECO:0000313" key="2">
    <source>
        <dbReference type="Proteomes" id="UP001152747"/>
    </source>
</evidence>
<dbReference type="EMBL" id="CANHGI010000001">
    <property type="protein sequence ID" value="CAI5437828.1"/>
    <property type="molecule type" value="Genomic_DNA"/>
</dbReference>
<comment type="caution">
    <text evidence="1">The sequence shown here is derived from an EMBL/GenBank/DDBJ whole genome shotgun (WGS) entry which is preliminary data.</text>
</comment>
<sequence length="92" mass="10598">MFIFLVIFLSVPAQYYFSPSNAGHIKYHFKKLATTISNYLPEIWEKGNGKGKDEEVVIEKKEGEDLDDFDTIDQFGYIGAYQEPSHTLFGRL</sequence>
<accession>A0A9P1MVU0</accession>
<organism evidence="1 2">
    <name type="scientific">Caenorhabditis angaria</name>
    <dbReference type="NCBI Taxonomy" id="860376"/>
    <lineage>
        <taxon>Eukaryota</taxon>
        <taxon>Metazoa</taxon>
        <taxon>Ecdysozoa</taxon>
        <taxon>Nematoda</taxon>
        <taxon>Chromadorea</taxon>
        <taxon>Rhabditida</taxon>
        <taxon>Rhabditina</taxon>
        <taxon>Rhabditomorpha</taxon>
        <taxon>Rhabditoidea</taxon>
        <taxon>Rhabditidae</taxon>
        <taxon>Peloderinae</taxon>
        <taxon>Caenorhabditis</taxon>
    </lineage>
</organism>
<evidence type="ECO:0000313" key="1">
    <source>
        <dbReference type="EMBL" id="CAI5437828.1"/>
    </source>
</evidence>
<proteinExistence type="predicted"/>
<protein>
    <submittedName>
        <fullName evidence="1">Uncharacterized protein</fullName>
    </submittedName>
</protein>
<reference evidence="1" key="1">
    <citation type="submission" date="2022-11" db="EMBL/GenBank/DDBJ databases">
        <authorList>
            <person name="Kikuchi T."/>
        </authorList>
    </citation>
    <scope>NUCLEOTIDE SEQUENCE</scope>
    <source>
        <strain evidence="1">PS1010</strain>
    </source>
</reference>
<dbReference type="AlphaFoldDB" id="A0A9P1MVU0"/>
<keyword evidence="2" id="KW-1185">Reference proteome</keyword>
<name>A0A9P1MVU0_9PELO</name>
<dbReference type="Proteomes" id="UP001152747">
    <property type="component" value="Unassembled WGS sequence"/>
</dbReference>